<dbReference type="KEGG" id="dosa:Os10g0436500"/>
<evidence type="ECO:0000256" key="1">
    <source>
        <dbReference type="SAM" id="Coils"/>
    </source>
</evidence>
<proteinExistence type="predicted"/>
<reference evidence="5" key="2">
    <citation type="journal article" date="2008" name="Nucleic Acids Res.">
        <title>The rice annotation project database (RAP-DB): 2008 update.</title>
        <authorList>
            <consortium name="The rice annotation project (RAP)"/>
        </authorList>
    </citation>
    <scope>GENOME REANNOTATION</scope>
    <source>
        <strain evidence="5">cv. Nipponbare</strain>
    </source>
</reference>
<reference evidence="4 5" key="1">
    <citation type="journal article" date="2005" name="Nature">
        <title>The map-based sequence of the rice genome.</title>
        <authorList>
            <consortium name="International rice genome sequencing project (IRGSP)"/>
            <person name="Matsumoto T."/>
            <person name="Wu J."/>
            <person name="Kanamori H."/>
            <person name="Katayose Y."/>
            <person name="Fujisawa M."/>
            <person name="Namiki N."/>
            <person name="Mizuno H."/>
            <person name="Yamamoto K."/>
            <person name="Antonio B.A."/>
            <person name="Baba T."/>
            <person name="Sakata K."/>
            <person name="Nagamura Y."/>
            <person name="Aoki H."/>
            <person name="Arikawa K."/>
            <person name="Arita K."/>
            <person name="Bito T."/>
            <person name="Chiden Y."/>
            <person name="Fujitsuka N."/>
            <person name="Fukunaka R."/>
            <person name="Hamada M."/>
            <person name="Harada C."/>
            <person name="Hayashi A."/>
            <person name="Hijishita S."/>
            <person name="Honda M."/>
            <person name="Hosokawa S."/>
            <person name="Ichikawa Y."/>
            <person name="Idonuma A."/>
            <person name="Iijima M."/>
            <person name="Ikeda M."/>
            <person name="Ikeno M."/>
            <person name="Ito K."/>
            <person name="Ito S."/>
            <person name="Ito T."/>
            <person name="Ito Y."/>
            <person name="Ito Y."/>
            <person name="Iwabuchi A."/>
            <person name="Kamiya K."/>
            <person name="Karasawa W."/>
            <person name="Kurita K."/>
            <person name="Katagiri S."/>
            <person name="Kikuta A."/>
            <person name="Kobayashi H."/>
            <person name="Kobayashi N."/>
            <person name="Machita K."/>
            <person name="Maehara T."/>
            <person name="Masukawa M."/>
            <person name="Mizubayashi T."/>
            <person name="Mukai Y."/>
            <person name="Nagasaki H."/>
            <person name="Nagata Y."/>
            <person name="Naito S."/>
            <person name="Nakashima M."/>
            <person name="Nakama Y."/>
            <person name="Nakamichi Y."/>
            <person name="Nakamura M."/>
            <person name="Meguro A."/>
            <person name="Negishi M."/>
            <person name="Ohta I."/>
            <person name="Ohta T."/>
            <person name="Okamoto M."/>
            <person name="Ono N."/>
            <person name="Saji S."/>
            <person name="Sakaguchi M."/>
            <person name="Sakai K."/>
            <person name="Shibata M."/>
            <person name="Shimokawa T."/>
            <person name="Song J."/>
            <person name="Takazaki Y."/>
            <person name="Terasawa K."/>
            <person name="Tsugane M."/>
            <person name="Tsuji K."/>
            <person name="Ueda S."/>
            <person name="Waki K."/>
            <person name="Yamagata H."/>
            <person name="Yamamoto M."/>
            <person name="Yamamoto S."/>
            <person name="Yamane H."/>
            <person name="Yoshiki S."/>
            <person name="Yoshihara R."/>
            <person name="Yukawa K."/>
            <person name="Zhong H."/>
            <person name="Yano M."/>
            <person name="Yuan Q."/>
            <person name="Ouyang S."/>
            <person name="Liu J."/>
            <person name="Jones K.M."/>
            <person name="Gansberger K."/>
            <person name="Moffat K."/>
            <person name="Hill J."/>
            <person name="Bera J."/>
            <person name="Fadrosh D."/>
            <person name="Jin S."/>
            <person name="Johri S."/>
            <person name="Kim M."/>
            <person name="Overton L."/>
            <person name="Reardon M."/>
            <person name="Tsitrin T."/>
            <person name="Vuong H."/>
            <person name="Weaver B."/>
            <person name="Ciecko A."/>
            <person name="Tallon L."/>
            <person name="Jackson J."/>
            <person name="Pai G."/>
            <person name="Aken S.V."/>
            <person name="Utterback T."/>
            <person name="Reidmuller S."/>
            <person name="Feldblyum T."/>
            <person name="Hsiao J."/>
            <person name="Zismann V."/>
            <person name="Iobst S."/>
            <person name="de Vazeille A.R."/>
            <person name="Buell C.R."/>
            <person name="Ying K."/>
            <person name="Li Y."/>
            <person name="Lu T."/>
            <person name="Huang Y."/>
            <person name="Zhao Q."/>
            <person name="Feng Q."/>
            <person name="Zhang L."/>
            <person name="Zhu J."/>
            <person name="Weng Q."/>
            <person name="Mu J."/>
            <person name="Lu Y."/>
            <person name="Fan D."/>
            <person name="Liu Y."/>
            <person name="Guan J."/>
            <person name="Zhang Y."/>
            <person name="Yu S."/>
            <person name="Liu X."/>
            <person name="Zhang Y."/>
            <person name="Hong G."/>
            <person name="Han B."/>
            <person name="Choisne N."/>
            <person name="Demange N."/>
            <person name="Orjeda G."/>
            <person name="Samain S."/>
            <person name="Cattolico L."/>
            <person name="Pelletier E."/>
            <person name="Couloux A."/>
            <person name="Segurens B."/>
            <person name="Wincker P."/>
            <person name="D'Hont A."/>
            <person name="Scarpelli C."/>
            <person name="Weissenbach J."/>
            <person name="Salanoubat M."/>
            <person name="Quetier F."/>
            <person name="Yu Y."/>
            <person name="Kim H.R."/>
            <person name="Rambo T."/>
            <person name="Currie J."/>
            <person name="Collura K."/>
            <person name="Luo M."/>
            <person name="Yang T."/>
            <person name="Ammiraju J.S.S."/>
            <person name="Engler F."/>
            <person name="Soderlund C."/>
            <person name="Wing R.A."/>
            <person name="Palmer L.E."/>
            <person name="de la Bastide M."/>
            <person name="Spiegel L."/>
            <person name="Nascimento L."/>
            <person name="Zutavern T."/>
            <person name="O'Shaughnessy A."/>
            <person name="Dike S."/>
            <person name="Dedhia N."/>
            <person name="Preston R."/>
            <person name="Balija V."/>
            <person name="McCombie W.R."/>
            <person name="Chow T."/>
            <person name="Chen H."/>
            <person name="Chung M."/>
            <person name="Chen C."/>
            <person name="Shaw J."/>
            <person name="Wu H."/>
            <person name="Hsiao K."/>
            <person name="Chao Y."/>
            <person name="Chu M."/>
            <person name="Cheng C."/>
            <person name="Hour A."/>
            <person name="Lee P."/>
            <person name="Lin S."/>
            <person name="Lin Y."/>
            <person name="Liou J."/>
            <person name="Liu S."/>
            <person name="Hsing Y."/>
            <person name="Raghuvanshi S."/>
            <person name="Mohanty A."/>
            <person name="Bharti A.K."/>
            <person name="Gaur A."/>
            <person name="Gupta V."/>
            <person name="Kumar D."/>
            <person name="Ravi V."/>
            <person name="Vij S."/>
            <person name="Kapur A."/>
            <person name="Khurana P."/>
            <person name="Khurana P."/>
            <person name="Khurana J.P."/>
            <person name="Tyagi A.K."/>
            <person name="Gaikwad K."/>
            <person name="Singh A."/>
            <person name="Dalal V."/>
            <person name="Srivastava S."/>
            <person name="Dixit A."/>
            <person name="Pal A.K."/>
            <person name="Ghazi I.A."/>
            <person name="Yadav M."/>
            <person name="Pandit A."/>
            <person name="Bhargava A."/>
            <person name="Sureshbabu K."/>
            <person name="Batra K."/>
            <person name="Sharma T.R."/>
            <person name="Mohapatra T."/>
            <person name="Singh N.K."/>
            <person name="Messing J."/>
            <person name="Nelson A.B."/>
            <person name="Fuks G."/>
            <person name="Kavchok S."/>
            <person name="Keizer G."/>
            <person name="Linton E."/>
            <person name="Llaca V."/>
            <person name="Song R."/>
            <person name="Tanyolac B."/>
            <person name="Young S."/>
            <person name="Ho-Il K."/>
            <person name="Hahn J.H."/>
            <person name="Sangsakoo G."/>
            <person name="Vanavichit A."/>
            <person name="de Mattos Luiz.A.T."/>
            <person name="Zimmer P.D."/>
            <person name="Malone G."/>
            <person name="Dellagostin O."/>
            <person name="de Oliveira A.C."/>
            <person name="Bevan M."/>
            <person name="Bancroft I."/>
            <person name="Minx P."/>
            <person name="Cordum H."/>
            <person name="Wilson R."/>
            <person name="Cheng Z."/>
            <person name="Jin W."/>
            <person name="Jiang J."/>
            <person name="Leong S.A."/>
            <person name="Iwama H."/>
            <person name="Gojobori T."/>
            <person name="Itoh T."/>
            <person name="Niimura Y."/>
            <person name="Fujii Y."/>
            <person name="Habara T."/>
            <person name="Sakai H."/>
            <person name="Sato Y."/>
            <person name="Wilson G."/>
            <person name="Kumar K."/>
            <person name="McCouch S."/>
            <person name="Juretic N."/>
            <person name="Hoen D."/>
            <person name="Wright S."/>
            <person name="Bruskiewich R."/>
            <person name="Bureau T."/>
            <person name="Miyao A."/>
            <person name="Hirochika H."/>
            <person name="Nishikawa T."/>
            <person name="Kadowaki K."/>
            <person name="Sugiura M."/>
            <person name="Burr B."/>
            <person name="Sasaki T."/>
        </authorList>
    </citation>
    <scope>NUCLEOTIDE SEQUENCE [LARGE SCALE GENOMIC DNA]</scope>
    <source>
        <strain evidence="5">cv. Nipponbare</strain>
    </source>
</reference>
<feature type="region of interest" description="Disordered" evidence="2">
    <location>
        <begin position="259"/>
        <end position="326"/>
    </location>
</feature>
<dbReference type="Pfam" id="PF04195">
    <property type="entry name" value="Transposase_28"/>
    <property type="match status" value="1"/>
</dbReference>
<keyword evidence="1" id="KW-0175">Coiled coil</keyword>
<dbReference type="Proteomes" id="UP000000763">
    <property type="component" value="Chromosome 10"/>
</dbReference>
<name>C7J7D8_ORYSJ</name>
<feature type="compositionally biased region" description="Basic and acidic residues" evidence="2">
    <location>
        <begin position="655"/>
        <end position="665"/>
    </location>
</feature>
<evidence type="ECO:0000313" key="4">
    <source>
        <dbReference type="EMBL" id="BAH94900.1"/>
    </source>
</evidence>
<dbReference type="AlphaFoldDB" id="C7J7D8"/>
<accession>C7J7D8</accession>
<evidence type="ECO:0000256" key="2">
    <source>
        <dbReference type="SAM" id="MobiDB-lite"/>
    </source>
</evidence>
<feature type="region of interest" description="Disordered" evidence="2">
    <location>
        <begin position="637"/>
        <end position="665"/>
    </location>
</feature>
<feature type="coiled-coil region" evidence="1">
    <location>
        <begin position="475"/>
        <end position="502"/>
    </location>
</feature>
<gene>
    <name evidence="4" type="ordered locus">Os10g0436500</name>
</gene>
<dbReference type="EMBL" id="AP008216">
    <property type="protein sequence ID" value="BAH94900.1"/>
    <property type="molecule type" value="Genomic_DNA"/>
</dbReference>
<feature type="region of interest" description="Disordered" evidence="2">
    <location>
        <begin position="343"/>
        <end position="383"/>
    </location>
</feature>
<evidence type="ECO:0000313" key="5">
    <source>
        <dbReference type="Proteomes" id="UP000000763"/>
    </source>
</evidence>
<dbReference type="InterPro" id="IPR007321">
    <property type="entry name" value="Transposase_28"/>
</dbReference>
<sequence length="665" mass="71178">MAPRKPTKAGSTGEDPSSLGEGWSCFLGKSLVKEAALGELVLSGVLVEGQATCGGEAIVPSPGDNQTVVFAAFFATGLRLPCNDFLLSVLKMYEVKLYQLNPSAFPKLAVFAWMCQTCGFDPTAELFAVLFMACATTKDVDGVLESWLILLRKVARRLSTRDLCEEFCLLRISPLARESGVLVSKDEKVLGLPRLAFPPGVHLRTHGDAETEASKMVGGLTSAEFARLLSRQLDGWANRVHFGELPGRLIPTKAIDDVGTSRKRKRAVAKGGQVRSRRATKDTAESGEEEEEDDGEAESEDDGSRGYTPSPPPVKSGAGSRVSPVHPQDVAMTNTLLAISSTAAKPRGPRGGCASPPPSSNAEAATGGSASAPAIGANNPHNERVEVVPSPARRREGKAPTVEAIVSDVTLTAPHFVPADFATRPEITPFVDGVCQVIAPTEGLGLFTEMNEFGESYAAVVSLFVRGLAAHLSAKKSALERLDGYRLRLRKAKDDLRHKEDERRVVADTLWRANAENRLALNDLGARAEDTLGDDGTAFDFSEWTQESAGSVVEVAGAYGDCCARVSAGFVLSLLHTHGCEHIRDFPRYVTEEWPLNSQCSGAALKAFRKGFWEDGGRDCAKTSLRENLERIAKEEEAAAVHAGGDPGSTELAGEDNRGQDHPKV</sequence>
<evidence type="ECO:0000259" key="3">
    <source>
        <dbReference type="Pfam" id="PF04195"/>
    </source>
</evidence>
<protein>
    <submittedName>
        <fullName evidence="4">Os10g0436500 protein</fullName>
    </submittedName>
</protein>
<feature type="domain" description="Transposase (putative) gypsy type" evidence="3">
    <location>
        <begin position="68"/>
        <end position="134"/>
    </location>
</feature>
<feature type="compositionally biased region" description="Acidic residues" evidence="2">
    <location>
        <begin position="285"/>
        <end position="301"/>
    </location>
</feature>
<organism evidence="4 5">
    <name type="scientific">Oryza sativa subsp. japonica</name>
    <name type="common">Rice</name>
    <dbReference type="NCBI Taxonomy" id="39947"/>
    <lineage>
        <taxon>Eukaryota</taxon>
        <taxon>Viridiplantae</taxon>
        <taxon>Streptophyta</taxon>
        <taxon>Embryophyta</taxon>
        <taxon>Tracheophyta</taxon>
        <taxon>Spermatophyta</taxon>
        <taxon>Magnoliopsida</taxon>
        <taxon>Liliopsida</taxon>
        <taxon>Poales</taxon>
        <taxon>Poaceae</taxon>
        <taxon>BOP clade</taxon>
        <taxon>Oryzoideae</taxon>
        <taxon>Oryzeae</taxon>
        <taxon>Oryzinae</taxon>
        <taxon>Oryza</taxon>
        <taxon>Oryza sativa</taxon>
    </lineage>
</organism>